<dbReference type="PATRIC" id="fig|942150.3.peg.1788"/>
<comment type="caution">
    <text evidence="1">The sequence shown here is derived from an EMBL/GenBank/DDBJ whole genome shotgun (WGS) entry which is preliminary data.</text>
</comment>
<dbReference type="InterPro" id="IPR006724">
    <property type="entry name" value="Phage_TTP"/>
</dbReference>
<dbReference type="Proteomes" id="UP000051783">
    <property type="component" value="Unassembled WGS sequence"/>
</dbReference>
<dbReference type="STRING" id="942150.IV64_GL001723"/>
<dbReference type="OrthoDB" id="2143665at2"/>
<accession>A0A0R2MKJ9</accession>
<gene>
    <name evidence="1" type="ORF">IV64_GL001723</name>
</gene>
<dbReference type="RefSeq" id="WP_057705557.1">
    <property type="nucleotide sequence ID" value="NZ_JQCL01000019.1"/>
</dbReference>
<dbReference type="AlphaFoldDB" id="A0A0R2MKJ9"/>
<proteinExistence type="predicted"/>
<evidence type="ECO:0000313" key="2">
    <source>
        <dbReference type="Proteomes" id="UP000051783"/>
    </source>
</evidence>
<reference evidence="1 2" key="1">
    <citation type="journal article" date="2015" name="Genome Announc.">
        <title>Expanding the biotechnology potential of lactobacilli through comparative genomics of 213 strains and associated genera.</title>
        <authorList>
            <person name="Sun Z."/>
            <person name="Harris H.M."/>
            <person name="McCann A."/>
            <person name="Guo C."/>
            <person name="Argimon S."/>
            <person name="Zhang W."/>
            <person name="Yang X."/>
            <person name="Jeffery I.B."/>
            <person name="Cooney J.C."/>
            <person name="Kagawa T.F."/>
            <person name="Liu W."/>
            <person name="Song Y."/>
            <person name="Salvetti E."/>
            <person name="Wrobel A."/>
            <person name="Rasinkangas P."/>
            <person name="Parkhill J."/>
            <person name="Rea M.C."/>
            <person name="O'Sullivan O."/>
            <person name="Ritari J."/>
            <person name="Douillard F.P."/>
            <person name="Paul Ross R."/>
            <person name="Yang R."/>
            <person name="Briner A.E."/>
            <person name="Felis G.E."/>
            <person name="de Vos W.M."/>
            <person name="Barrangou R."/>
            <person name="Klaenhammer T.R."/>
            <person name="Caufield P.W."/>
            <person name="Cui Y."/>
            <person name="Zhang H."/>
            <person name="O'Toole P.W."/>
        </authorList>
    </citation>
    <scope>NUCLEOTIDE SEQUENCE [LARGE SCALE GENOMIC DNA]</scope>
    <source>
        <strain evidence="1 2">LMG 26013</strain>
    </source>
</reference>
<dbReference type="EMBL" id="JQCL01000019">
    <property type="protein sequence ID" value="KRO14239.1"/>
    <property type="molecule type" value="Genomic_DNA"/>
</dbReference>
<organism evidence="1 2">
    <name type="scientific">Lactiplantibacillus xiangfangensis</name>
    <dbReference type="NCBI Taxonomy" id="942150"/>
    <lineage>
        <taxon>Bacteria</taxon>
        <taxon>Bacillati</taxon>
        <taxon>Bacillota</taxon>
        <taxon>Bacilli</taxon>
        <taxon>Lactobacillales</taxon>
        <taxon>Lactobacillaceae</taxon>
        <taxon>Lactiplantibacillus</taxon>
    </lineage>
</organism>
<name>A0A0R2MKJ9_9LACO</name>
<dbReference type="Pfam" id="PF04630">
    <property type="entry name" value="Phage_TTP_1"/>
    <property type="match status" value="1"/>
</dbReference>
<evidence type="ECO:0000313" key="1">
    <source>
        <dbReference type="EMBL" id="KRO14239.1"/>
    </source>
</evidence>
<protein>
    <submittedName>
        <fullName evidence="1">Phage major tail protein</fullName>
    </submittedName>
</protein>
<keyword evidence="2" id="KW-1185">Reference proteome</keyword>
<sequence>MRHNISRATIAQLDDTGKLLSGEKGLSTDGLYVIDHNEEGFATLNITGIEAAGVAVWLNGQLKHNSYGKSQPVIAMTGAIDFEMKQKIKGFVKTKNGGWMRKLPKPHIAMIAESEGWDGEVYYECFANLDFIEEASNNSTDNNNEVDSMDTLNATANAPLSKDVFTDGITQEPYMIAMSSDDFDKDKLWGEVFGGYTAPASGSTQAG</sequence>